<proteinExistence type="predicted"/>
<dbReference type="Pfam" id="PF23598">
    <property type="entry name" value="LRR_14"/>
    <property type="match status" value="1"/>
</dbReference>
<dbReference type="Gene3D" id="3.80.10.10">
    <property type="entry name" value="Ribonuclease Inhibitor"/>
    <property type="match status" value="3"/>
</dbReference>
<dbReference type="InterPro" id="IPR058192">
    <property type="entry name" value="WHD_ROQ1-like"/>
</dbReference>
<name>A0A5N5KNX9_9ROSI</name>
<dbReference type="PANTHER" id="PTHR11017">
    <property type="entry name" value="LEUCINE-RICH REPEAT-CONTAINING PROTEIN"/>
    <property type="match status" value="1"/>
</dbReference>
<keyword evidence="2" id="KW-0677">Repeat</keyword>
<dbReference type="Gene3D" id="1.10.8.430">
    <property type="entry name" value="Helical domain of apoptotic protease-activating factors"/>
    <property type="match status" value="1"/>
</dbReference>
<dbReference type="GO" id="GO:0006952">
    <property type="term" value="P:defense response"/>
    <property type="evidence" value="ECO:0007669"/>
    <property type="project" value="InterPro"/>
</dbReference>
<evidence type="ECO:0000256" key="1">
    <source>
        <dbReference type="ARBA" id="ARBA00022614"/>
    </source>
</evidence>
<dbReference type="SMART" id="SM00364">
    <property type="entry name" value="LRR_BAC"/>
    <property type="match status" value="4"/>
</dbReference>
<reference evidence="6" key="1">
    <citation type="journal article" date="2019" name="Gigascience">
        <title>De novo genome assembly of the endangered Acer yangbiense, a plant species with extremely small populations endemic to Yunnan Province, China.</title>
        <authorList>
            <person name="Yang J."/>
            <person name="Wariss H.M."/>
            <person name="Tao L."/>
            <person name="Zhang R."/>
            <person name="Yun Q."/>
            <person name="Hollingsworth P."/>
            <person name="Dao Z."/>
            <person name="Luo G."/>
            <person name="Guo H."/>
            <person name="Ma Y."/>
            <person name="Sun W."/>
        </authorList>
    </citation>
    <scope>NUCLEOTIDE SEQUENCE [LARGE SCALE GENOMIC DNA]</scope>
    <source>
        <strain evidence="6">cv. br00</strain>
    </source>
</reference>
<keyword evidence="1" id="KW-0433">Leucine-rich repeat</keyword>
<sequence length="1229" mass="138591">MSGSLTVSSSPAALRLHWDVFLSFRGEDTRESFTKDLYNSLKEQDIRVFLDNAGMTQGDEIAPTLMEAIQDSALSIIILSPRYANSHWCLEEMEKLCELRRLILPVFYQVDPSNVRRQKGPFEQDFENHSKRFGDKVVKWREAMTKIGGISGFVFDPSGHDHLIRQLVNRVLEELRTTPVGIATYTVGLDSHVENLKKRGVLVDHLVNQFYEVKELGSLEAVKLFSYHALRREEPTAEYLDITKKIISITGQLPLALEVFGSALFNERGIKKWEDALKKLQQIRPGELQDVLGISYDGLDDEEQYVFLDIACLFIKMRMKREEAIDVLKGCGFRAETAITVLTVKCLVKIGADNELWMHDQLRDMGRQIVINENLGDPGMRSRLWDRGDIMTVLKHKKGTRHVQGLILDFEKKNDVRAQKSSWVTALNSSSALDCLIEIWKMFFQQRAEEGELILDTQALKSMINLRLLQINHANVKGKFKIFPASLKWLQWKNCPLENLPSDYAPHELAVLDLSESGIQRVWGWTSNKVSENLMVMNLRHCYNLVASPDLSSCKSLEKLDFEGCIRLTKIHKSLGNVRTLLQLNLNNCNNLVEFPSDVSGLRRLQNLILSNCLNLKELPQDIGSMDSLKELVIDKTAISMLPQSLYRLTKLEKLSLNGCKFIKRLPERLGNLISLKVLSLNHSAVEELPGSVGSLSNLEELSLMGCQSVTTIPESIRNLQSLMKFSINGSPIKELPTAIGSLPYLKTLFAGGCHFLSKLPDSIGGLASISELELDGTSISDLPEQIGGLKMIQKLHLRNCTSLRALPEAIGMILNLTTVDLFGCNISELPESFGRLENLEMLILNECKKLHKLPVSTGKLKSLCHLLMKKTAVTVLPENFGNLSSLMILEMQKDPLESPRTQDQSVVLPNSFTKLSLLEELNARSWRISGKIPDDFEKLSSLKVLNLGNNNFSSLPSSLCGLSLLQKLHLPHCEELVSLPPLPPSLEELDASNCFGLETISDVSGLERLTLLNITNCEKVVDIPGIECLKFLKRLYMSCCKACSLTVKRRLSKVCLRNIRNLSMPGSKFPDWFSQESVVHFSERKNRTIKAVIVCVVVSLDREIPEDLRYSRYVPDIKAIILDQNIPIYSTSLYLLGIPKIHEDQIHICRYSNITSLVSLLKDGCKIQVRKRDPVVIEGVQLKKSGVHLIFEDDDDYDGNEELLDESEQSVSKKLADFFNSYEEDNQV</sequence>
<dbReference type="InterPro" id="IPR035897">
    <property type="entry name" value="Toll_tir_struct_dom_sf"/>
</dbReference>
<dbReference type="SUPFAM" id="SSF52058">
    <property type="entry name" value="L domain-like"/>
    <property type="match status" value="2"/>
</dbReference>
<dbReference type="InterPro" id="IPR000157">
    <property type="entry name" value="TIR_dom"/>
</dbReference>
<dbReference type="EMBL" id="VDCV01000012">
    <property type="protein sequence ID" value="KAB5531818.1"/>
    <property type="molecule type" value="Genomic_DNA"/>
</dbReference>
<organism evidence="5 6">
    <name type="scientific">Salix brachista</name>
    <dbReference type="NCBI Taxonomy" id="2182728"/>
    <lineage>
        <taxon>Eukaryota</taxon>
        <taxon>Viridiplantae</taxon>
        <taxon>Streptophyta</taxon>
        <taxon>Embryophyta</taxon>
        <taxon>Tracheophyta</taxon>
        <taxon>Spermatophyta</taxon>
        <taxon>Magnoliopsida</taxon>
        <taxon>eudicotyledons</taxon>
        <taxon>Gunneridae</taxon>
        <taxon>Pentapetalae</taxon>
        <taxon>rosids</taxon>
        <taxon>fabids</taxon>
        <taxon>Malpighiales</taxon>
        <taxon>Salicaceae</taxon>
        <taxon>Saliceae</taxon>
        <taxon>Salix</taxon>
    </lineage>
</organism>
<dbReference type="Pfam" id="PF00560">
    <property type="entry name" value="LRR_1"/>
    <property type="match status" value="2"/>
</dbReference>
<dbReference type="SUPFAM" id="SSF52540">
    <property type="entry name" value="P-loop containing nucleoside triphosphate hydrolases"/>
    <property type="match status" value="1"/>
</dbReference>
<gene>
    <name evidence="5" type="ORF">DKX38_018488</name>
</gene>
<dbReference type="SMART" id="SM00369">
    <property type="entry name" value="LRR_TYP"/>
    <property type="match status" value="7"/>
</dbReference>
<dbReference type="InterPro" id="IPR055414">
    <property type="entry name" value="LRR_R13L4/SHOC2-like"/>
</dbReference>
<dbReference type="Gene3D" id="3.40.50.10140">
    <property type="entry name" value="Toll/interleukin-1 receptor homology (TIR) domain"/>
    <property type="match status" value="1"/>
</dbReference>
<dbReference type="Proteomes" id="UP000326939">
    <property type="component" value="Chromosome 12"/>
</dbReference>
<dbReference type="AlphaFoldDB" id="A0A5N5KNX9"/>
<keyword evidence="6" id="KW-1185">Reference proteome</keyword>
<accession>A0A5N5KNX9</accession>
<dbReference type="SMART" id="SM00255">
    <property type="entry name" value="TIR"/>
    <property type="match status" value="1"/>
</dbReference>
<dbReference type="InterPro" id="IPR032675">
    <property type="entry name" value="LRR_dom_sf"/>
</dbReference>
<feature type="domain" description="TIR" evidence="4">
    <location>
        <begin position="16"/>
        <end position="175"/>
    </location>
</feature>
<protein>
    <recommendedName>
        <fullName evidence="4">TIR domain-containing protein</fullName>
    </recommendedName>
</protein>
<dbReference type="GO" id="GO:0007165">
    <property type="term" value="P:signal transduction"/>
    <property type="evidence" value="ECO:0007669"/>
    <property type="project" value="InterPro"/>
</dbReference>
<dbReference type="InterPro" id="IPR042197">
    <property type="entry name" value="Apaf_helical"/>
</dbReference>
<dbReference type="Pfam" id="PF23282">
    <property type="entry name" value="WHD_ROQ1"/>
    <property type="match status" value="1"/>
</dbReference>
<dbReference type="InterPro" id="IPR001611">
    <property type="entry name" value="Leu-rich_rpt"/>
</dbReference>
<dbReference type="Pfam" id="PF01582">
    <property type="entry name" value="TIR"/>
    <property type="match status" value="1"/>
</dbReference>
<dbReference type="InterPro" id="IPR044974">
    <property type="entry name" value="Disease_R_plants"/>
</dbReference>
<keyword evidence="3" id="KW-0611">Plant defense</keyword>
<evidence type="ECO:0000313" key="5">
    <source>
        <dbReference type="EMBL" id="KAB5531818.1"/>
    </source>
</evidence>
<dbReference type="SUPFAM" id="SSF52200">
    <property type="entry name" value="Toll/Interleukin receptor TIR domain"/>
    <property type="match status" value="1"/>
</dbReference>
<dbReference type="PRINTS" id="PR00364">
    <property type="entry name" value="DISEASERSIST"/>
</dbReference>
<dbReference type="InterPro" id="IPR003591">
    <property type="entry name" value="Leu-rich_rpt_typical-subtyp"/>
</dbReference>
<evidence type="ECO:0000256" key="3">
    <source>
        <dbReference type="ARBA" id="ARBA00022821"/>
    </source>
</evidence>
<comment type="caution">
    <text evidence="5">The sequence shown here is derived from an EMBL/GenBank/DDBJ whole genome shotgun (WGS) entry which is preliminary data.</text>
</comment>
<dbReference type="InterPro" id="IPR027417">
    <property type="entry name" value="P-loop_NTPase"/>
</dbReference>
<evidence type="ECO:0000313" key="6">
    <source>
        <dbReference type="Proteomes" id="UP000326939"/>
    </source>
</evidence>
<dbReference type="PROSITE" id="PS51450">
    <property type="entry name" value="LRR"/>
    <property type="match status" value="1"/>
</dbReference>
<evidence type="ECO:0000256" key="2">
    <source>
        <dbReference type="ARBA" id="ARBA00022737"/>
    </source>
</evidence>
<evidence type="ECO:0000259" key="4">
    <source>
        <dbReference type="PROSITE" id="PS50104"/>
    </source>
</evidence>
<dbReference type="PANTHER" id="PTHR11017:SF385">
    <property type="entry name" value="DISEASE RESISTANCE PROTEIN (TIR-NBS-LRR CLASS)-RELATED"/>
    <property type="match status" value="1"/>
</dbReference>
<dbReference type="PROSITE" id="PS50104">
    <property type="entry name" value="TIR"/>
    <property type="match status" value="1"/>
</dbReference>